<keyword evidence="1" id="KW-0547">Nucleotide-binding</keyword>
<feature type="non-terminal residue" evidence="4">
    <location>
        <position position="1"/>
    </location>
</feature>
<dbReference type="PANTHER" id="PTHR45748:SF15">
    <property type="entry name" value="1-PHOSPHATIDYLINOSITOL-3-PHOSPHATE 5-KINASE"/>
    <property type="match status" value="1"/>
</dbReference>
<feature type="non-terminal residue" evidence="4">
    <location>
        <position position="449"/>
    </location>
</feature>
<dbReference type="SUPFAM" id="SSF56104">
    <property type="entry name" value="SAICAR synthase-like"/>
    <property type="match status" value="1"/>
</dbReference>
<gene>
    <name evidence="4" type="ORF">M8C21_001819</name>
</gene>
<dbReference type="InterPro" id="IPR002498">
    <property type="entry name" value="PInositol-4-P-4/5-kinase_core"/>
</dbReference>
<name>A0AAD5BRJ4_AMBAR</name>
<evidence type="ECO:0000313" key="4">
    <source>
        <dbReference type="EMBL" id="KAI7728341.1"/>
    </source>
</evidence>
<dbReference type="GO" id="GO:0010008">
    <property type="term" value="C:endosome membrane"/>
    <property type="evidence" value="ECO:0007669"/>
    <property type="project" value="TreeGrafter"/>
</dbReference>
<evidence type="ECO:0000256" key="1">
    <source>
        <dbReference type="PROSITE-ProRule" id="PRU00781"/>
    </source>
</evidence>
<evidence type="ECO:0000256" key="2">
    <source>
        <dbReference type="SAM" id="MobiDB-lite"/>
    </source>
</evidence>
<dbReference type="PANTHER" id="PTHR45748">
    <property type="entry name" value="1-PHOSPHATIDYLINOSITOL 3-PHOSPHATE 5-KINASE-RELATED"/>
    <property type="match status" value="1"/>
</dbReference>
<comment type="caution">
    <text evidence="4">The sequence shown here is derived from an EMBL/GenBank/DDBJ whole genome shotgun (WGS) entry which is preliminary data.</text>
</comment>
<feature type="region of interest" description="Disordered" evidence="2">
    <location>
        <begin position="206"/>
        <end position="227"/>
    </location>
</feature>
<accession>A0AAD5BRJ4</accession>
<feature type="compositionally biased region" description="Polar residues" evidence="2">
    <location>
        <begin position="215"/>
        <end position="227"/>
    </location>
</feature>
<keyword evidence="5" id="KW-1185">Reference proteome</keyword>
<dbReference type="PROSITE" id="PS51455">
    <property type="entry name" value="PIPK"/>
    <property type="match status" value="1"/>
</dbReference>
<dbReference type="InterPro" id="IPR027484">
    <property type="entry name" value="PInositol-4-P-5-kinase_N"/>
</dbReference>
<proteinExistence type="predicted"/>
<dbReference type="GO" id="GO:0005524">
    <property type="term" value="F:ATP binding"/>
    <property type="evidence" value="ECO:0007669"/>
    <property type="project" value="UniProtKB-UniRule"/>
</dbReference>
<evidence type="ECO:0000259" key="3">
    <source>
        <dbReference type="PROSITE" id="PS51455"/>
    </source>
</evidence>
<keyword evidence="1" id="KW-0808">Transferase</keyword>
<keyword evidence="1" id="KW-0418">Kinase</keyword>
<protein>
    <recommendedName>
        <fullName evidence="3">PIPK domain-containing protein</fullName>
    </recommendedName>
</protein>
<dbReference type="GO" id="GO:0000285">
    <property type="term" value="F:1-phosphatidylinositol-3-phosphate 5-kinase activity"/>
    <property type="evidence" value="ECO:0007669"/>
    <property type="project" value="TreeGrafter"/>
</dbReference>
<sequence length="449" mass="50193">VVHHSELLFSEILTAISQMAEKRDMKVPQSRGQIADLEAMLRNEKTEFEESMGRILNQEVKKGQRMIDILEINRLRRQLLFQSYVWDHRLVYASSVDSPQHDPNDMGSEHGDKPIEMVPDMKSAVDSCKVSDVGENETSTVSSPVEEHEWSDPLISDVCVRRAISEGQFPVLTSLSDTLEAAWTGNHPNSSGLSDLDLNVPDKLEKGDRMEESKTSSVLSPVLSTKGSETMEDSTGWLGVPFLNFYRSLNKNFSTTSEKLDTFNGYNPVYISSFRESELQGGARLLLAVGINDTVIPVYDDEPTSIISYTLLSPDYISQVSDEFDAAESSTIQSSSNFDGMSLDSFKSFADDGILSLSGSRTSLMSDPASQTKLLHSRVEFTDNSPFGKVKYTVTVYYAKRFEALRKICCPSEMDYIRSLSRCKKWGAQGGKSNVFFAKTLDDRFIIKQ</sequence>
<organism evidence="4 5">
    <name type="scientific">Ambrosia artemisiifolia</name>
    <name type="common">Common ragweed</name>
    <dbReference type="NCBI Taxonomy" id="4212"/>
    <lineage>
        <taxon>Eukaryota</taxon>
        <taxon>Viridiplantae</taxon>
        <taxon>Streptophyta</taxon>
        <taxon>Embryophyta</taxon>
        <taxon>Tracheophyta</taxon>
        <taxon>Spermatophyta</taxon>
        <taxon>Magnoliopsida</taxon>
        <taxon>eudicotyledons</taxon>
        <taxon>Gunneridae</taxon>
        <taxon>Pentapetalae</taxon>
        <taxon>asterids</taxon>
        <taxon>campanulids</taxon>
        <taxon>Asterales</taxon>
        <taxon>Asteraceae</taxon>
        <taxon>Asteroideae</taxon>
        <taxon>Heliantheae alliance</taxon>
        <taxon>Heliantheae</taxon>
        <taxon>Ambrosia</taxon>
    </lineage>
</organism>
<keyword evidence="1" id="KW-0067">ATP-binding</keyword>
<dbReference type="AlphaFoldDB" id="A0AAD5BRJ4"/>
<evidence type="ECO:0000313" key="5">
    <source>
        <dbReference type="Proteomes" id="UP001206925"/>
    </source>
</evidence>
<dbReference type="GO" id="GO:0046854">
    <property type="term" value="P:phosphatidylinositol phosphate biosynthetic process"/>
    <property type="evidence" value="ECO:0007669"/>
    <property type="project" value="TreeGrafter"/>
</dbReference>
<dbReference type="EMBL" id="JAMZMK010011234">
    <property type="protein sequence ID" value="KAI7728341.1"/>
    <property type="molecule type" value="Genomic_DNA"/>
</dbReference>
<feature type="domain" description="PIPK" evidence="3">
    <location>
        <begin position="329"/>
        <end position="449"/>
    </location>
</feature>
<dbReference type="Gene3D" id="3.30.800.10">
    <property type="entry name" value="Phosphatidylinositol Phosphate Kinase II Beta"/>
    <property type="match status" value="1"/>
</dbReference>
<reference evidence="4" key="1">
    <citation type="submission" date="2022-06" db="EMBL/GenBank/DDBJ databases">
        <title>Uncovering the hologenomic basis of an extraordinary plant invasion.</title>
        <authorList>
            <person name="Bieker V.C."/>
            <person name="Martin M.D."/>
            <person name="Gilbert T."/>
            <person name="Hodgins K."/>
            <person name="Battlay P."/>
            <person name="Petersen B."/>
            <person name="Wilson J."/>
        </authorList>
    </citation>
    <scope>NUCLEOTIDE SEQUENCE</scope>
    <source>
        <strain evidence="4">AA19_3_7</strain>
        <tissue evidence="4">Leaf</tissue>
    </source>
</reference>
<dbReference type="Proteomes" id="UP001206925">
    <property type="component" value="Unassembled WGS sequence"/>
</dbReference>